<accession>A0A2H1VKD3</accession>
<proteinExistence type="predicted"/>
<reference evidence="1" key="1">
    <citation type="submission" date="2016-07" db="EMBL/GenBank/DDBJ databases">
        <authorList>
            <person name="Bretaudeau A."/>
        </authorList>
    </citation>
    <scope>NUCLEOTIDE SEQUENCE</scope>
    <source>
        <strain evidence="1">Rice</strain>
        <tissue evidence="1">Whole body</tissue>
    </source>
</reference>
<evidence type="ECO:0000313" key="1">
    <source>
        <dbReference type="EMBL" id="SOQ41288.1"/>
    </source>
</evidence>
<dbReference type="AlphaFoldDB" id="A0A2H1VKD3"/>
<organism evidence="1">
    <name type="scientific">Spodoptera frugiperda</name>
    <name type="common">Fall armyworm</name>
    <dbReference type="NCBI Taxonomy" id="7108"/>
    <lineage>
        <taxon>Eukaryota</taxon>
        <taxon>Metazoa</taxon>
        <taxon>Ecdysozoa</taxon>
        <taxon>Arthropoda</taxon>
        <taxon>Hexapoda</taxon>
        <taxon>Insecta</taxon>
        <taxon>Pterygota</taxon>
        <taxon>Neoptera</taxon>
        <taxon>Endopterygota</taxon>
        <taxon>Lepidoptera</taxon>
        <taxon>Glossata</taxon>
        <taxon>Ditrysia</taxon>
        <taxon>Noctuoidea</taxon>
        <taxon>Noctuidae</taxon>
        <taxon>Amphipyrinae</taxon>
        <taxon>Spodoptera</taxon>
    </lineage>
</organism>
<gene>
    <name evidence="1" type="ORF">SFRICE_004493</name>
</gene>
<name>A0A2H1VKD3_SPOFR</name>
<protein>
    <submittedName>
        <fullName evidence="1">SFRICE_004493</fullName>
    </submittedName>
</protein>
<dbReference type="EMBL" id="ODYU01003029">
    <property type="protein sequence ID" value="SOQ41288.1"/>
    <property type="molecule type" value="Genomic_DNA"/>
</dbReference>
<sequence>MYLRLNHQRRYKCVAGLLGVRNLRAVGNRGLGRLGKEAILPSVTSLYIMDMADKGFPRSDNFLFHKTEFYLVFFTVYPLKNLLQTGKRADGSPDGKQSPPPVDTCFMLLTNIQRRKYVNLCLYNVTKNCIVNLIEKFYYLLYFDISSVTLIVNTNQTTPIKLKSIESFRLESEQYSILAPKIRHFGFIIILIYPVSLSHKRVDGPADGKQSPPPMDT</sequence>